<dbReference type="EMBL" id="LGUA01000864">
    <property type="protein sequence ID" value="OAX79872.1"/>
    <property type="molecule type" value="Genomic_DNA"/>
</dbReference>
<feature type="compositionally biased region" description="Low complexity" evidence="1">
    <location>
        <begin position="10"/>
        <end position="23"/>
    </location>
</feature>
<evidence type="ECO:0000313" key="3">
    <source>
        <dbReference type="Proteomes" id="UP000091918"/>
    </source>
</evidence>
<comment type="caution">
    <text evidence="2">The sequence shown here is derived from an EMBL/GenBank/DDBJ whole genome shotgun (WGS) entry which is preliminary data.</text>
</comment>
<evidence type="ECO:0000313" key="2">
    <source>
        <dbReference type="EMBL" id="OAX79872.1"/>
    </source>
</evidence>
<dbReference type="AlphaFoldDB" id="A0A1B7NST8"/>
<organism evidence="2 3">
    <name type="scientific">Emergomyces africanus</name>
    <dbReference type="NCBI Taxonomy" id="1955775"/>
    <lineage>
        <taxon>Eukaryota</taxon>
        <taxon>Fungi</taxon>
        <taxon>Dikarya</taxon>
        <taxon>Ascomycota</taxon>
        <taxon>Pezizomycotina</taxon>
        <taxon>Eurotiomycetes</taxon>
        <taxon>Eurotiomycetidae</taxon>
        <taxon>Onygenales</taxon>
        <taxon>Ajellomycetaceae</taxon>
        <taxon>Emergomyces</taxon>
    </lineage>
</organism>
<feature type="compositionally biased region" description="Low complexity" evidence="1">
    <location>
        <begin position="142"/>
        <end position="168"/>
    </location>
</feature>
<sequence length="227" mass="23817">MALKRKASFTTITSPSATATTTTPLPPALPQFQCLSWAQRQSPSTNPPGTSTAVPGNASAMTGLMSKAFTRKQSSAAQSGHTNNLDNIISPPAAEIPQQSSIDPNQQTLQRFFQPVRASSHCPIQSHCSSKKVMHPPTQPLAGNGVSISHSSSGGSGSSTSASAEGTGVHTTGTRYIDMDIDMDVDMDVGCYAGIEGFVPVAVSMASTQGQWEYEEGKRWVGGIGWM</sequence>
<accession>A0A1B7NST8</accession>
<feature type="compositionally biased region" description="Polar residues" evidence="1">
    <location>
        <begin position="71"/>
        <end position="87"/>
    </location>
</feature>
<feature type="region of interest" description="Disordered" evidence="1">
    <location>
        <begin position="127"/>
        <end position="170"/>
    </location>
</feature>
<keyword evidence="3" id="KW-1185">Reference proteome</keyword>
<dbReference type="OrthoDB" id="5336357at2759"/>
<gene>
    <name evidence="2" type="ORF">ACJ72_05804</name>
</gene>
<name>A0A1B7NST8_9EURO</name>
<feature type="region of interest" description="Disordered" evidence="1">
    <location>
        <begin position="70"/>
        <end position="100"/>
    </location>
</feature>
<feature type="compositionally biased region" description="Polar residues" evidence="1">
    <location>
        <begin position="39"/>
        <end position="54"/>
    </location>
</feature>
<proteinExistence type="predicted"/>
<feature type="region of interest" description="Disordered" evidence="1">
    <location>
        <begin position="1"/>
        <end position="26"/>
    </location>
</feature>
<dbReference type="STRING" id="1658172.A0A1B7NST8"/>
<evidence type="ECO:0000256" key="1">
    <source>
        <dbReference type="SAM" id="MobiDB-lite"/>
    </source>
</evidence>
<protein>
    <submittedName>
        <fullName evidence="2">Uncharacterized protein</fullName>
    </submittedName>
</protein>
<reference evidence="2 3" key="1">
    <citation type="submission" date="2015-07" db="EMBL/GenBank/DDBJ databases">
        <title>Emmonsia species relationships and genome sequence.</title>
        <authorList>
            <person name="Cuomo C.A."/>
            <person name="Schwartz I.S."/>
            <person name="Kenyon C."/>
            <person name="de Hoog G.S."/>
            <person name="Govender N.P."/>
            <person name="Botha A."/>
            <person name="Moreno L."/>
            <person name="de Vries M."/>
            <person name="Munoz J.F."/>
            <person name="Stielow J.B."/>
        </authorList>
    </citation>
    <scope>NUCLEOTIDE SEQUENCE [LARGE SCALE GENOMIC DNA]</scope>
    <source>
        <strain evidence="2 3">CBS 136260</strain>
    </source>
</reference>
<feature type="region of interest" description="Disordered" evidence="1">
    <location>
        <begin position="39"/>
        <end position="58"/>
    </location>
</feature>
<dbReference type="Proteomes" id="UP000091918">
    <property type="component" value="Unassembled WGS sequence"/>
</dbReference>